<protein>
    <submittedName>
        <fullName evidence="1">Uncharacterized protein</fullName>
    </submittedName>
</protein>
<organism evidence="1 2">
    <name type="scientific">Mycena pura</name>
    <dbReference type="NCBI Taxonomy" id="153505"/>
    <lineage>
        <taxon>Eukaryota</taxon>
        <taxon>Fungi</taxon>
        <taxon>Dikarya</taxon>
        <taxon>Basidiomycota</taxon>
        <taxon>Agaricomycotina</taxon>
        <taxon>Agaricomycetes</taxon>
        <taxon>Agaricomycetidae</taxon>
        <taxon>Agaricales</taxon>
        <taxon>Marasmiineae</taxon>
        <taxon>Mycenaceae</taxon>
        <taxon>Mycena</taxon>
    </lineage>
</organism>
<dbReference type="Proteomes" id="UP001219525">
    <property type="component" value="Unassembled WGS sequence"/>
</dbReference>
<name>A0AAD6UXC0_9AGAR</name>
<keyword evidence="2" id="KW-1185">Reference proteome</keyword>
<comment type="caution">
    <text evidence="1">The sequence shown here is derived from an EMBL/GenBank/DDBJ whole genome shotgun (WGS) entry which is preliminary data.</text>
</comment>
<reference evidence="1" key="1">
    <citation type="submission" date="2023-03" db="EMBL/GenBank/DDBJ databases">
        <title>Massive genome expansion in bonnet fungi (Mycena s.s.) driven by repeated elements and novel gene families across ecological guilds.</title>
        <authorList>
            <consortium name="Lawrence Berkeley National Laboratory"/>
            <person name="Harder C.B."/>
            <person name="Miyauchi S."/>
            <person name="Viragh M."/>
            <person name="Kuo A."/>
            <person name="Thoen E."/>
            <person name="Andreopoulos B."/>
            <person name="Lu D."/>
            <person name="Skrede I."/>
            <person name="Drula E."/>
            <person name="Henrissat B."/>
            <person name="Morin E."/>
            <person name="Kohler A."/>
            <person name="Barry K."/>
            <person name="LaButti K."/>
            <person name="Morin E."/>
            <person name="Salamov A."/>
            <person name="Lipzen A."/>
            <person name="Mereny Z."/>
            <person name="Hegedus B."/>
            <person name="Baldrian P."/>
            <person name="Stursova M."/>
            <person name="Weitz H."/>
            <person name="Taylor A."/>
            <person name="Grigoriev I.V."/>
            <person name="Nagy L.G."/>
            <person name="Martin F."/>
            <person name="Kauserud H."/>
        </authorList>
    </citation>
    <scope>NUCLEOTIDE SEQUENCE</scope>
    <source>
        <strain evidence="1">9144</strain>
    </source>
</reference>
<dbReference type="EMBL" id="JARJCW010000102">
    <property type="protein sequence ID" value="KAJ7194064.1"/>
    <property type="molecule type" value="Genomic_DNA"/>
</dbReference>
<evidence type="ECO:0000313" key="2">
    <source>
        <dbReference type="Proteomes" id="UP001219525"/>
    </source>
</evidence>
<proteinExistence type="predicted"/>
<dbReference type="AlphaFoldDB" id="A0AAD6UXC0"/>
<gene>
    <name evidence="1" type="ORF">GGX14DRAFT_576721</name>
</gene>
<accession>A0AAD6UXC0</accession>
<evidence type="ECO:0000313" key="1">
    <source>
        <dbReference type="EMBL" id="KAJ7194064.1"/>
    </source>
</evidence>
<sequence>MASYFLLSSSESGFAVSNPSPANDLRQDIRQKGHSVGDVVILLPDKSLDLVGNLACPEGDPANPNGVPPNFECFEIDTIRTREHRHPPETIISRDTRRKANWNFNADLTNSVYVHSPSYIDEGTYVNGRRIPIAKFSTSYGRTSEKSKSAALYLPDGASTWDLRNDGALLTYLKTHGPSWYEFVKNVLGRNVRPEDLIFVTGVTKGSSWCIATADNFLSASEWSVKLKAAQVGGVGASHSSEWEDATSSMCWGPHRGPGEEPSGENQTLFVRGFQLLPSRIPLRGPTIRRFPAFNRNGGEALSTV</sequence>